<dbReference type="EMBL" id="BAABEO010000034">
    <property type="protein sequence ID" value="GAA3701540.1"/>
    <property type="molecule type" value="Genomic_DNA"/>
</dbReference>
<dbReference type="InterPro" id="IPR051907">
    <property type="entry name" value="DoxX-like_oxidoreductase"/>
</dbReference>
<evidence type="ECO:0000256" key="8">
    <source>
        <dbReference type="SAM" id="Phobius"/>
    </source>
</evidence>
<feature type="transmembrane region" description="Helical" evidence="8">
    <location>
        <begin position="32"/>
        <end position="50"/>
    </location>
</feature>
<evidence type="ECO:0000256" key="5">
    <source>
        <dbReference type="ARBA" id="ARBA00022989"/>
    </source>
</evidence>
<feature type="transmembrane region" description="Helical" evidence="8">
    <location>
        <begin position="130"/>
        <end position="151"/>
    </location>
</feature>
<comment type="similarity">
    <text evidence="2">Belongs to the DoxX family.</text>
</comment>
<name>A0ABP7DD38_9MICC</name>
<feature type="region of interest" description="Disordered" evidence="7">
    <location>
        <begin position="1"/>
        <end position="24"/>
    </location>
</feature>
<comment type="subcellular location">
    <subcellularLocation>
        <location evidence="1">Cell membrane</location>
        <topology evidence="1">Multi-pass membrane protein</topology>
    </subcellularLocation>
</comment>
<keyword evidence="4 8" id="KW-0812">Transmembrane</keyword>
<evidence type="ECO:0000256" key="3">
    <source>
        <dbReference type="ARBA" id="ARBA00022475"/>
    </source>
</evidence>
<organism evidence="9 10">
    <name type="scientific">Arthrobacter ginkgonis</name>
    <dbReference type="NCBI Taxonomy" id="1630594"/>
    <lineage>
        <taxon>Bacteria</taxon>
        <taxon>Bacillati</taxon>
        <taxon>Actinomycetota</taxon>
        <taxon>Actinomycetes</taxon>
        <taxon>Micrococcales</taxon>
        <taxon>Micrococcaceae</taxon>
        <taxon>Arthrobacter</taxon>
    </lineage>
</organism>
<dbReference type="InterPro" id="IPR032808">
    <property type="entry name" value="DoxX"/>
</dbReference>
<evidence type="ECO:0000256" key="7">
    <source>
        <dbReference type="SAM" id="MobiDB-lite"/>
    </source>
</evidence>
<evidence type="ECO:0000313" key="10">
    <source>
        <dbReference type="Proteomes" id="UP001500752"/>
    </source>
</evidence>
<dbReference type="Proteomes" id="UP001500752">
    <property type="component" value="Unassembled WGS sequence"/>
</dbReference>
<accession>A0ABP7DD38</accession>
<evidence type="ECO:0000256" key="4">
    <source>
        <dbReference type="ARBA" id="ARBA00022692"/>
    </source>
</evidence>
<keyword evidence="6 8" id="KW-0472">Membrane</keyword>
<evidence type="ECO:0000313" key="9">
    <source>
        <dbReference type="EMBL" id="GAA3701540.1"/>
    </source>
</evidence>
<feature type="transmembrane region" description="Helical" evidence="8">
    <location>
        <begin position="70"/>
        <end position="96"/>
    </location>
</feature>
<dbReference type="PANTHER" id="PTHR33452:SF1">
    <property type="entry name" value="INNER MEMBRANE PROTEIN YPHA-RELATED"/>
    <property type="match status" value="1"/>
</dbReference>
<dbReference type="PANTHER" id="PTHR33452">
    <property type="entry name" value="OXIDOREDUCTASE CATD-RELATED"/>
    <property type="match status" value="1"/>
</dbReference>
<protein>
    <submittedName>
        <fullName evidence="9">DoxX family protein</fullName>
    </submittedName>
</protein>
<comment type="caution">
    <text evidence="9">The sequence shown here is derived from an EMBL/GenBank/DDBJ whole genome shotgun (WGS) entry which is preliminary data.</text>
</comment>
<feature type="transmembrane region" description="Helical" evidence="8">
    <location>
        <begin position="103"/>
        <end position="124"/>
    </location>
</feature>
<proteinExistence type="inferred from homology"/>
<dbReference type="Pfam" id="PF07681">
    <property type="entry name" value="DoxX"/>
    <property type="match status" value="1"/>
</dbReference>
<evidence type="ECO:0000256" key="1">
    <source>
        <dbReference type="ARBA" id="ARBA00004651"/>
    </source>
</evidence>
<keyword evidence="5 8" id="KW-1133">Transmembrane helix</keyword>
<evidence type="ECO:0000256" key="2">
    <source>
        <dbReference type="ARBA" id="ARBA00006679"/>
    </source>
</evidence>
<reference evidence="10" key="1">
    <citation type="journal article" date="2019" name="Int. J. Syst. Evol. Microbiol.">
        <title>The Global Catalogue of Microorganisms (GCM) 10K type strain sequencing project: providing services to taxonomists for standard genome sequencing and annotation.</title>
        <authorList>
            <consortium name="The Broad Institute Genomics Platform"/>
            <consortium name="The Broad Institute Genome Sequencing Center for Infectious Disease"/>
            <person name="Wu L."/>
            <person name="Ma J."/>
        </authorList>
    </citation>
    <scope>NUCLEOTIDE SEQUENCE [LARGE SCALE GENOMIC DNA]</scope>
    <source>
        <strain evidence="10">JCM 30742</strain>
    </source>
</reference>
<gene>
    <name evidence="9" type="ORF">GCM10023081_42470</name>
</gene>
<sequence length="166" mass="16575">MTTTTAQVSEQSTAQTTAPATPTPATPVTTGIALAVLRVAIGFLFLAHGWQKFNQFTIPGTTAAFEQMGVPAAGLAAPLMATLEVAGGLALILGLLARIAGAALALAMVGAIVTVHAPFGIFVADNGFELVLALAAGSAAVALLGAGRFSLDRVLFAGRAKASFLA</sequence>
<evidence type="ECO:0000256" key="6">
    <source>
        <dbReference type="ARBA" id="ARBA00023136"/>
    </source>
</evidence>
<feature type="compositionally biased region" description="Polar residues" evidence="7">
    <location>
        <begin position="1"/>
        <end position="12"/>
    </location>
</feature>
<keyword evidence="10" id="KW-1185">Reference proteome</keyword>
<keyword evidence="3" id="KW-1003">Cell membrane</keyword>